<evidence type="ECO:0000313" key="1">
    <source>
        <dbReference type="EMBL" id="MBK1727587.1"/>
    </source>
</evidence>
<dbReference type="InterPro" id="IPR007428">
    <property type="entry name" value="MlaA"/>
</dbReference>
<dbReference type="EMBL" id="NRSH01000186">
    <property type="protein sequence ID" value="MBK1727587.1"/>
    <property type="molecule type" value="Genomic_DNA"/>
</dbReference>
<sequence length="85" mass="9800">MRDATGTGIGYATRDYHSPPRWAGLEPAARYGIVALNVVQVRVELLSLDELLERTQADPYIFTRESYLQNRREKLSDDEAWGDWE</sequence>
<dbReference type="Proteomes" id="UP000738126">
    <property type="component" value="Unassembled WGS sequence"/>
</dbReference>
<accession>A0ABS1E913</accession>
<reference evidence="1 2" key="1">
    <citation type="journal article" date="2020" name="Microorganisms">
        <title>Osmotic Adaptation and Compatible Solute Biosynthesis of Phototrophic Bacteria as Revealed from Genome Analyses.</title>
        <authorList>
            <person name="Imhoff J.F."/>
            <person name="Rahn T."/>
            <person name="Kunzel S."/>
            <person name="Keller A."/>
            <person name="Neulinger S.C."/>
        </authorList>
    </citation>
    <scope>NUCLEOTIDE SEQUENCE [LARGE SCALE GENOMIC DNA]</scope>
    <source>
        <strain evidence="1 2">DSM 15116</strain>
    </source>
</reference>
<protein>
    <submittedName>
        <fullName evidence="1">Uncharacterized protein</fullName>
    </submittedName>
</protein>
<dbReference type="Pfam" id="PF04333">
    <property type="entry name" value="MlaA"/>
    <property type="match status" value="1"/>
</dbReference>
<keyword evidence="2" id="KW-1185">Reference proteome</keyword>
<gene>
    <name evidence="1" type="ORF">CKO13_11305</name>
</gene>
<proteinExistence type="predicted"/>
<comment type="caution">
    <text evidence="1">The sequence shown here is derived from an EMBL/GenBank/DDBJ whole genome shotgun (WGS) entry which is preliminary data.</text>
</comment>
<organism evidence="1 2">
    <name type="scientific">Halorhodospira neutriphila</name>
    <dbReference type="NCBI Taxonomy" id="168379"/>
    <lineage>
        <taxon>Bacteria</taxon>
        <taxon>Pseudomonadati</taxon>
        <taxon>Pseudomonadota</taxon>
        <taxon>Gammaproteobacteria</taxon>
        <taxon>Chromatiales</taxon>
        <taxon>Ectothiorhodospiraceae</taxon>
        <taxon>Halorhodospira</taxon>
    </lineage>
</organism>
<name>A0ABS1E913_9GAMM</name>
<feature type="non-terminal residue" evidence="1">
    <location>
        <position position="85"/>
    </location>
</feature>
<evidence type="ECO:0000313" key="2">
    <source>
        <dbReference type="Proteomes" id="UP000738126"/>
    </source>
</evidence>